<keyword evidence="2" id="KW-0217">Developmental protein</keyword>
<keyword evidence="10" id="KW-0804">Transcription</keyword>
<dbReference type="EMBL" id="OU963862">
    <property type="protein sequence ID" value="CAH0381913.1"/>
    <property type="molecule type" value="Genomic_DNA"/>
</dbReference>
<dbReference type="Gene3D" id="3.30.160.60">
    <property type="entry name" value="Classic Zinc Finger"/>
    <property type="match status" value="2"/>
</dbReference>
<keyword evidence="16" id="KW-1185">Reference proteome</keyword>
<dbReference type="Pfam" id="PF00096">
    <property type="entry name" value="zf-C2H2"/>
    <property type="match status" value="2"/>
</dbReference>
<evidence type="ECO:0000256" key="2">
    <source>
        <dbReference type="ARBA" id="ARBA00022473"/>
    </source>
</evidence>
<keyword evidence="5 13" id="KW-0863">Zinc-finger</keyword>
<dbReference type="SUPFAM" id="SSF57667">
    <property type="entry name" value="beta-beta-alpha zinc fingers"/>
    <property type="match status" value="1"/>
</dbReference>
<evidence type="ECO:0000313" key="16">
    <source>
        <dbReference type="Proteomes" id="UP001152759"/>
    </source>
</evidence>
<evidence type="ECO:0000256" key="7">
    <source>
        <dbReference type="ARBA" id="ARBA00022833"/>
    </source>
</evidence>
<dbReference type="PANTHER" id="PTHR14196:SF0">
    <property type="entry name" value="PROTEIN BOWEL"/>
    <property type="match status" value="1"/>
</dbReference>
<dbReference type="FunFam" id="3.30.160.60:FF:001793">
    <property type="entry name" value="Blast:Protein drumstick"/>
    <property type="match status" value="1"/>
</dbReference>
<dbReference type="InterPro" id="IPR050717">
    <property type="entry name" value="C2H2-ZF_Transcription_Reg"/>
</dbReference>
<feature type="domain" description="C2H2-type" evidence="14">
    <location>
        <begin position="53"/>
        <end position="80"/>
    </location>
</feature>
<evidence type="ECO:0000256" key="4">
    <source>
        <dbReference type="ARBA" id="ARBA00022737"/>
    </source>
</evidence>
<dbReference type="PROSITE" id="PS50157">
    <property type="entry name" value="ZINC_FINGER_C2H2_2"/>
    <property type="match status" value="2"/>
</dbReference>
<dbReference type="SMART" id="SM00355">
    <property type="entry name" value="ZnF_C2H2"/>
    <property type="match status" value="2"/>
</dbReference>
<evidence type="ECO:0000256" key="5">
    <source>
        <dbReference type="ARBA" id="ARBA00022771"/>
    </source>
</evidence>
<evidence type="ECO:0000256" key="10">
    <source>
        <dbReference type="ARBA" id="ARBA00023163"/>
    </source>
</evidence>
<sequence>MFAVMQVETDDRREFRRKMRVKSEFVCKYCQRRFTKPYNLMIHERSHKENVTFSCEVCGKLFKRQDNLKEHRKKRVGKIGAKIPAVYTGNQSEWGHFLNSSEMSISLLPAGKAEDFKAVWVAVSEWVLCPPISGPDSDCKHNYLLSHLSSLISHCLLHGFSINQRPTPAPAFDTNPLIYQVHSQPELQ</sequence>
<evidence type="ECO:0000256" key="1">
    <source>
        <dbReference type="ARBA" id="ARBA00004123"/>
    </source>
</evidence>
<evidence type="ECO:0000313" key="15">
    <source>
        <dbReference type="EMBL" id="CAH0381913.1"/>
    </source>
</evidence>
<evidence type="ECO:0000256" key="12">
    <source>
        <dbReference type="ARBA" id="ARBA00068792"/>
    </source>
</evidence>
<evidence type="ECO:0000256" key="6">
    <source>
        <dbReference type="ARBA" id="ARBA00022788"/>
    </source>
</evidence>
<evidence type="ECO:0000256" key="9">
    <source>
        <dbReference type="ARBA" id="ARBA00023125"/>
    </source>
</evidence>
<accession>A0A9P0A146</accession>
<comment type="subcellular location">
    <subcellularLocation>
        <location evidence="1">Nucleus</location>
    </subcellularLocation>
</comment>
<dbReference type="GO" id="GO:0008270">
    <property type="term" value="F:zinc ion binding"/>
    <property type="evidence" value="ECO:0007669"/>
    <property type="project" value="UniProtKB-KW"/>
</dbReference>
<evidence type="ECO:0000256" key="13">
    <source>
        <dbReference type="PROSITE-ProRule" id="PRU00042"/>
    </source>
</evidence>
<dbReference type="GO" id="GO:0007366">
    <property type="term" value="P:periodic partitioning by pair rule gene"/>
    <property type="evidence" value="ECO:0007669"/>
    <property type="project" value="UniProtKB-KW"/>
</dbReference>
<keyword evidence="4" id="KW-0677">Repeat</keyword>
<keyword evidence="7" id="KW-0862">Zinc</keyword>
<evidence type="ECO:0000256" key="8">
    <source>
        <dbReference type="ARBA" id="ARBA00023015"/>
    </source>
</evidence>
<name>A0A9P0A146_BEMTA</name>
<dbReference type="PROSITE" id="PS00028">
    <property type="entry name" value="ZINC_FINGER_C2H2_1"/>
    <property type="match status" value="1"/>
</dbReference>
<keyword evidence="11" id="KW-0539">Nucleus</keyword>
<dbReference type="Proteomes" id="UP001152759">
    <property type="component" value="Chromosome 1"/>
</dbReference>
<dbReference type="PANTHER" id="PTHR14196">
    <property type="entry name" value="ODD-SKIPPED - RELATED"/>
    <property type="match status" value="1"/>
</dbReference>
<organism evidence="15 16">
    <name type="scientific">Bemisia tabaci</name>
    <name type="common">Sweetpotato whitefly</name>
    <name type="synonym">Aleurodes tabaci</name>
    <dbReference type="NCBI Taxonomy" id="7038"/>
    <lineage>
        <taxon>Eukaryota</taxon>
        <taxon>Metazoa</taxon>
        <taxon>Ecdysozoa</taxon>
        <taxon>Arthropoda</taxon>
        <taxon>Hexapoda</taxon>
        <taxon>Insecta</taxon>
        <taxon>Pterygota</taxon>
        <taxon>Neoptera</taxon>
        <taxon>Paraneoptera</taxon>
        <taxon>Hemiptera</taxon>
        <taxon>Sternorrhyncha</taxon>
        <taxon>Aleyrodoidea</taxon>
        <taxon>Aleyrodidae</taxon>
        <taxon>Aleyrodinae</taxon>
        <taxon>Bemisia</taxon>
    </lineage>
</organism>
<dbReference type="InterPro" id="IPR036236">
    <property type="entry name" value="Znf_C2H2_sf"/>
</dbReference>
<gene>
    <name evidence="15" type="ORF">BEMITA_LOCUS1517</name>
</gene>
<dbReference type="InterPro" id="IPR013087">
    <property type="entry name" value="Znf_C2H2_type"/>
</dbReference>
<dbReference type="AlphaFoldDB" id="A0A9P0A146"/>
<dbReference type="GO" id="GO:0005634">
    <property type="term" value="C:nucleus"/>
    <property type="evidence" value="ECO:0007669"/>
    <property type="project" value="UniProtKB-SubCell"/>
</dbReference>
<evidence type="ECO:0000256" key="11">
    <source>
        <dbReference type="ARBA" id="ARBA00023242"/>
    </source>
</evidence>
<dbReference type="GO" id="GO:0000981">
    <property type="term" value="F:DNA-binding transcription factor activity, RNA polymerase II-specific"/>
    <property type="evidence" value="ECO:0007669"/>
    <property type="project" value="TreeGrafter"/>
</dbReference>
<protein>
    <recommendedName>
        <fullName evidence="12">Protein drumstick</fullName>
    </recommendedName>
</protein>
<keyword evidence="9" id="KW-0238">DNA-binding</keyword>
<evidence type="ECO:0000259" key="14">
    <source>
        <dbReference type="PROSITE" id="PS50157"/>
    </source>
</evidence>
<feature type="domain" description="C2H2-type" evidence="14">
    <location>
        <begin position="25"/>
        <end position="52"/>
    </location>
</feature>
<evidence type="ECO:0000256" key="3">
    <source>
        <dbReference type="ARBA" id="ARBA00022723"/>
    </source>
</evidence>
<proteinExistence type="predicted"/>
<reference evidence="15" key="1">
    <citation type="submission" date="2021-12" db="EMBL/GenBank/DDBJ databases">
        <authorList>
            <person name="King R."/>
        </authorList>
    </citation>
    <scope>NUCLEOTIDE SEQUENCE</scope>
</reference>
<dbReference type="FunFam" id="3.30.160.60:FF:000712">
    <property type="entry name" value="Drumstick, isoform C"/>
    <property type="match status" value="1"/>
</dbReference>
<keyword evidence="6" id="KW-0562">Pair-rule protein</keyword>
<keyword evidence="8" id="KW-0805">Transcription regulation</keyword>
<keyword evidence="3" id="KW-0479">Metal-binding</keyword>
<dbReference type="GO" id="GO:0000977">
    <property type="term" value="F:RNA polymerase II transcription regulatory region sequence-specific DNA binding"/>
    <property type="evidence" value="ECO:0007669"/>
    <property type="project" value="TreeGrafter"/>
</dbReference>